<dbReference type="SUPFAM" id="SSF48179">
    <property type="entry name" value="6-phosphogluconate dehydrogenase C-terminal domain-like"/>
    <property type="match status" value="1"/>
</dbReference>
<dbReference type="KEGG" id="msil:METEAL_18150"/>
<dbReference type="AlphaFoldDB" id="A0AA48GGY0"/>
<gene>
    <name evidence="2" type="ORF">METEAL_18150</name>
</gene>
<dbReference type="Proteomes" id="UP001238179">
    <property type="component" value="Chromosome"/>
</dbReference>
<protein>
    <recommendedName>
        <fullName evidence="1">DUF2520 domain-containing protein</fullName>
    </recommendedName>
</protein>
<sequence length="217" mass="22361">MRYSRDMEPWTSFSILGRGRAGRALAEAWGGRATLLPGTARPGGPVLLAVPDGAVEGLARLFPGRCVHLSGSLHLEGVPSAHPLTSFDGAAGDWRGTPLALTGAVPAGLVAAFRDLGFAPFDLPAAVKPLYHACAVLASGHAATLWLGARELLARQGVALPGRGLAPLAEATLRNVEKHGAAGRTGPFVRGDAATVARDAAALPGDWRDVFLELGDL</sequence>
<dbReference type="InterPro" id="IPR018931">
    <property type="entry name" value="DUF2520"/>
</dbReference>
<dbReference type="EMBL" id="AP027080">
    <property type="protein sequence ID" value="BDU72641.1"/>
    <property type="molecule type" value="Genomic_DNA"/>
</dbReference>
<dbReference type="InterPro" id="IPR037108">
    <property type="entry name" value="TM1727-like_C_sf"/>
</dbReference>
<dbReference type="PANTHER" id="PTHR40459">
    <property type="entry name" value="CONSERVED HYPOTHETICAL ALANINE AND LEUCINE RICH PROTEIN"/>
    <property type="match status" value="1"/>
</dbReference>
<feature type="domain" description="DUF2520" evidence="1">
    <location>
        <begin position="111"/>
        <end position="215"/>
    </location>
</feature>
<evidence type="ECO:0000313" key="3">
    <source>
        <dbReference type="Proteomes" id="UP001238179"/>
    </source>
</evidence>
<organism evidence="2 3">
    <name type="scientific">Mesoterricola silvestris</name>
    <dbReference type="NCBI Taxonomy" id="2927979"/>
    <lineage>
        <taxon>Bacteria</taxon>
        <taxon>Pseudomonadati</taxon>
        <taxon>Acidobacteriota</taxon>
        <taxon>Holophagae</taxon>
        <taxon>Holophagales</taxon>
        <taxon>Holophagaceae</taxon>
        <taxon>Mesoterricola</taxon>
    </lineage>
</organism>
<dbReference type="InterPro" id="IPR008927">
    <property type="entry name" value="6-PGluconate_DH-like_C_sf"/>
</dbReference>
<dbReference type="Gene3D" id="1.10.1040.20">
    <property type="entry name" value="ProC-like, C-terminal domain"/>
    <property type="match status" value="1"/>
</dbReference>
<reference evidence="3" key="1">
    <citation type="journal article" date="2023" name="Int. J. Syst. Evol. Microbiol.">
        <title>Mesoterricola silvestris gen. nov., sp. nov., Mesoterricola sediminis sp. nov., Geothrix oryzae sp. nov., Geothrix edaphica sp. nov., Geothrix rubra sp. nov., and Geothrix limicola sp. nov., six novel members of Acidobacteriota isolated from soils.</title>
        <authorList>
            <person name="Itoh H."/>
            <person name="Sugisawa Y."/>
            <person name="Mise K."/>
            <person name="Xu Z."/>
            <person name="Kuniyasu M."/>
            <person name="Ushijima N."/>
            <person name="Kawano K."/>
            <person name="Kobayashi E."/>
            <person name="Shiratori Y."/>
            <person name="Masuda Y."/>
            <person name="Senoo K."/>
        </authorList>
    </citation>
    <scope>NUCLEOTIDE SEQUENCE [LARGE SCALE GENOMIC DNA]</scope>
    <source>
        <strain evidence="3">W79</strain>
    </source>
</reference>
<accession>A0AA48GGY0</accession>
<name>A0AA48GGY0_9BACT</name>
<evidence type="ECO:0000313" key="2">
    <source>
        <dbReference type="EMBL" id="BDU72641.1"/>
    </source>
</evidence>
<proteinExistence type="predicted"/>
<dbReference type="PANTHER" id="PTHR40459:SF1">
    <property type="entry name" value="CONSERVED HYPOTHETICAL ALANINE AND LEUCINE RICH PROTEIN"/>
    <property type="match status" value="1"/>
</dbReference>
<dbReference type="Pfam" id="PF10728">
    <property type="entry name" value="DUF2520"/>
    <property type="match status" value="1"/>
</dbReference>
<evidence type="ECO:0000259" key="1">
    <source>
        <dbReference type="Pfam" id="PF10728"/>
    </source>
</evidence>
<keyword evidence="3" id="KW-1185">Reference proteome</keyword>